<accession>C9Z598</accession>
<proteinExistence type="predicted"/>
<gene>
    <name evidence="2" type="ordered locus">SCAB_27041</name>
</gene>
<sequence>MDDALSHAAILARPVTTPSGCVVGCGWVGAGRAVPRAPEKAGAAPRAFQARRGPCLSGARGTAREAPRTRTRQPTRPRTHKERGPVTPR</sequence>
<keyword evidence="3" id="KW-1185">Reference proteome</keyword>
<feature type="compositionally biased region" description="Basic residues" evidence="1">
    <location>
        <begin position="69"/>
        <end position="81"/>
    </location>
</feature>
<organism evidence="2 3">
    <name type="scientific">Streptomyces scabiei (strain 87.22)</name>
    <dbReference type="NCBI Taxonomy" id="680198"/>
    <lineage>
        <taxon>Bacteria</taxon>
        <taxon>Bacillati</taxon>
        <taxon>Actinomycetota</taxon>
        <taxon>Actinomycetes</taxon>
        <taxon>Kitasatosporales</taxon>
        <taxon>Streptomycetaceae</taxon>
        <taxon>Streptomyces</taxon>
    </lineage>
</organism>
<dbReference type="AlphaFoldDB" id="C9Z598"/>
<dbReference type="Proteomes" id="UP000001444">
    <property type="component" value="Chromosome"/>
</dbReference>
<evidence type="ECO:0000313" key="3">
    <source>
        <dbReference type="Proteomes" id="UP000001444"/>
    </source>
</evidence>
<protein>
    <submittedName>
        <fullName evidence="2">Uncharacterized protein</fullName>
    </submittedName>
</protein>
<feature type="region of interest" description="Disordered" evidence="1">
    <location>
        <begin position="37"/>
        <end position="89"/>
    </location>
</feature>
<dbReference type="HOGENOM" id="CLU_2453459_0_0_11"/>
<dbReference type="EMBL" id="FN554889">
    <property type="protein sequence ID" value="CBG69807.1"/>
    <property type="molecule type" value="Genomic_DNA"/>
</dbReference>
<name>C9Z598_STRSW</name>
<evidence type="ECO:0000313" key="2">
    <source>
        <dbReference type="EMBL" id="CBG69807.1"/>
    </source>
</evidence>
<evidence type="ECO:0000256" key="1">
    <source>
        <dbReference type="SAM" id="MobiDB-lite"/>
    </source>
</evidence>
<reference evidence="2 3" key="1">
    <citation type="journal article" date="2010" name="Mol. Plant Microbe Interact.">
        <title>Streptomyces scabies 87-22 contains a coronafacic acid-like biosynthetic cluster that contributes to plant-microbe interactions.</title>
        <authorList>
            <person name="Bignell D.R."/>
            <person name="Seipke R.F."/>
            <person name="Huguet-Tapia J.C."/>
            <person name="Chambers A.H."/>
            <person name="Parry R.J."/>
            <person name="Loria R."/>
        </authorList>
    </citation>
    <scope>NUCLEOTIDE SEQUENCE [LARGE SCALE GENOMIC DNA]</scope>
    <source>
        <strain evidence="2 3">87.22</strain>
    </source>
</reference>
<dbReference type="KEGG" id="scb:SCAB_27041"/>